<evidence type="ECO:0000313" key="2">
    <source>
        <dbReference type="Proteomes" id="UP000041254"/>
    </source>
</evidence>
<gene>
    <name evidence="1" type="ORF">Vbra_15869</name>
</gene>
<dbReference type="AlphaFoldDB" id="A0A0G4FNN9"/>
<proteinExistence type="predicted"/>
<name>A0A0G4FNN9_VITBC</name>
<protein>
    <submittedName>
        <fullName evidence="1">Uncharacterized protein</fullName>
    </submittedName>
</protein>
<reference evidence="1 2" key="1">
    <citation type="submission" date="2014-11" db="EMBL/GenBank/DDBJ databases">
        <authorList>
            <person name="Zhu J."/>
            <person name="Qi W."/>
            <person name="Song R."/>
        </authorList>
    </citation>
    <scope>NUCLEOTIDE SEQUENCE [LARGE SCALE GENOMIC DNA]</scope>
</reference>
<dbReference type="Proteomes" id="UP000041254">
    <property type="component" value="Unassembled WGS sequence"/>
</dbReference>
<organism evidence="1 2">
    <name type="scientific">Vitrella brassicaformis (strain CCMP3155)</name>
    <dbReference type="NCBI Taxonomy" id="1169540"/>
    <lineage>
        <taxon>Eukaryota</taxon>
        <taxon>Sar</taxon>
        <taxon>Alveolata</taxon>
        <taxon>Colpodellida</taxon>
        <taxon>Vitrellaceae</taxon>
        <taxon>Vitrella</taxon>
    </lineage>
</organism>
<keyword evidence="2" id="KW-1185">Reference proteome</keyword>
<sequence>MGDPLIYSDNVFTFQKALSCLLLIALGAAMWAAKLSTVQDALEEILDGFAQAVDKALALLSVGVLVSLLRSMVTSKRLEFDPREGQMRQREWLCGCYPRKCEETEFDDIKEVFIQRTLKSERQVLYDIGLHIDGEGGGNTILTPKQFFHVRVWDDGSGKHMQIPKDLLTKAIAISNMVGCWGSVTCHDVKVSRGGLGRSEQRTQYPLVEGGDMRSDQTPLLSA</sequence>
<dbReference type="VEuPathDB" id="CryptoDB:Vbra_15869"/>
<accession>A0A0G4FNN9</accession>
<dbReference type="InParanoid" id="A0A0G4FNN9"/>
<dbReference type="EMBL" id="CDMY01000472">
    <property type="protein sequence ID" value="CEM15835.1"/>
    <property type="molecule type" value="Genomic_DNA"/>
</dbReference>
<evidence type="ECO:0000313" key="1">
    <source>
        <dbReference type="EMBL" id="CEM15835.1"/>
    </source>
</evidence>